<dbReference type="Pfam" id="PF03992">
    <property type="entry name" value="ABM"/>
    <property type="match status" value="1"/>
</dbReference>
<sequence>MGADRGTGRGRGPRPGPGVLRTAGAGLRVRAPAWSRPRSSCPGLDCLRRRPGSLTHRCGTLTGVIIRVSEARVRPERFDDFRDLIVSTVRDWPDRYPGLLGHEVLVAPPDTLQYVSRWRSEADLADYAGEQWRDQPVTLPGEEEFLLAPLHVRHFTVAPLD</sequence>
<dbReference type="EMBL" id="JACTVJ010000005">
    <property type="protein sequence ID" value="MBC9713046.1"/>
    <property type="molecule type" value="Genomic_DNA"/>
</dbReference>
<keyword evidence="3" id="KW-0560">Oxidoreductase</keyword>
<name>A0ABR7SC41_9ACTN</name>
<gene>
    <name evidence="3" type="ORF">H9Y04_10745</name>
</gene>
<dbReference type="InterPro" id="IPR011008">
    <property type="entry name" value="Dimeric_a/b-barrel"/>
</dbReference>
<dbReference type="Gene3D" id="3.30.70.100">
    <property type="match status" value="1"/>
</dbReference>
<comment type="caution">
    <text evidence="3">The sequence shown here is derived from an EMBL/GenBank/DDBJ whole genome shotgun (WGS) entry which is preliminary data.</text>
</comment>
<dbReference type="GO" id="GO:0004497">
    <property type="term" value="F:monooxygenase activity"/>
    <property type="evidence" value="ECO:0007669"/>
    <property type="project" value="UniProtKB-KW"/>
</dbReference>
<keyword evidence="3" id="KW-0503">Monooxygenase</keyword>
<proteinExistence type="predicted"/>
<organism evidence="3 4">
    <name type="scientific">Streptomyces polyasparticus</name>
    <dbReference type="NCBI Taxonomy" id="2767826"/>
    <lineage>
        <taxon>Bacteria</taxon>
        <taxon>Bacillati</taxon>
        <taxon>Actinomycetota</taxon>
        <taxon>Actinomycetes</taxon>
        <taxon>Kitasatosporales</taxon>
        <taxon>Streptomycetaceae</taxon>
        <taxon>Streptomyces</taxon>
    </lineage>
</organism>
<feature type="region of interest" description="Disordered" evidence="1">
    <location>
        <begin position="1"/>
        <end position="23"/>
    </location>
</feature>
<feature type="domain" description="ABM" evidence="2">
    <location>
        <begin position="66"/>
        <end position="127"/>
    </location>
</feature>
<evidence type="ECO:0000256" key="1">
    <source>
        <dbReference type="SAM" id="MobiDB-lite"/>
    </source>
</evidence>
<evidence type="ECO:0000313" key="3">
    <source>
        <dbReference type="EMBL" id="MBC9713046.1"/>
    </source>
</evidence>
<dbReference type="InterPro" id="IPR007138">
    <property type="entry name" value="ABM_dom"/>
</dbReference>
<evidence type="ECO:0000259" key="2">
    <source>
        <dbReference type="Pfam" id="PF03992"/>
    </source>
</evidence>
<dbReference type="SUPFAM" id="SSF54909">
    <property type="entry name" value="Dimeric alpha+beta barrel"/>
    <property type="match status" value="1"/>
</dbReference>
<evidence type="ECO:0000313" key="4">
    <source>
        <dbReference type="Proteomes" id="UP000642284"/>
    </source>
</evidence>
<protein>
    <submittedName>
        <fullName evidence="3">Antibiotic biosynthesis monooxygenase</fullName>
    </submittedName>
</protein>
<keyword evidence="4" id="KW-1185">Reference proteome</keyword>
<reference evidence="3 4" key="1">
    <citation type="submission" date="2020-08" db="EMBL/GenBank/DDBJ databases">
        <title>Genemic of Streptomyces polyaspartic.</title>
        <authorList>
            <person name="Liu W."/>
        </authorList>
    </citation>
    <scope>NUCLEOTIDE SEQUENCE [LARGE SCALE GENOMIC DNA]</scope>
    <source>
        <strain evidence="3 4">TRM66268-LWL</strain>
    </source>
</reference>
<dbReference type="Proteomes" id="UP000642284">
    <property type="component" value="Unassembled WGS sequence"/>
</dbReference>
<accession>A0ABR7SC41</accession>